<keyword evidence="2" id="KW-1185">Reference proteome</keyword>
<dbReference type="OrthoDB" id="2802922at2759"/>
<reference evidence="1 2" key="1">
    <citation type="journal article" date="2016" name="Mol. Biol. Evol.">
        <title>Comparative Genomics of Early-Diverging Mushroom-Forming Fungi Provides Insights into the Origins of Lignocellulose Decay Capabilities.</title>
        <authorList>
            <person name="Nagy L.G."/>
            <person name="Riley R."/>
            <person name="Tritt A."/>
            <person name="Adam C."/>
            <person name="Daum C."/>
            <person name="Floudas D."/>
            <person name="Sun H."/>
            <person name="Yadav J.S."/>
            <person name="Pangilinan J."/>
            <person name="Larsson K.H."/>
            <person name="Matsuura K."/>
            <person name="Barry K."/>
            <person name="Labutti K."/>
            <person name="Kuo R."/>
            <person name="Ohm R.A."/>
            <person name="Bhattacharya S.S."/>
            <person name="Shirouzu T."/>
            <person name="Yoshinaga Y."/>
            <person name="Martin F.M."/>
            <person name="Grigoriev I.V."/>
            <person name="Hibbett D.S."/>
        </authorList>
    </citation>
    <scope>NUCLEOTIDE SEQUENCE [LARGE SCALE GENOMIC DNA]</scope>
    <source>
        <strain evidence="1 2">L-15889</strain>
    </source>
</reference>
<evidence type="ECO:0000313" key="1">
    <source>
        <dbReference type="EMBL" id="KZT63306.1"/>
    </source>
</evidence>
<organism evidence="1 2">
    <name type="scientific">Daedalea quercina L-15889</name>
    <dbReference type="NCBI Taxonomy" id="1314783"/>
    <lineage>
        <taxon>Eukaryota</taxon>
        <taxon>Fungi</taxon>
        <taxon>Dikarya</taxon>
        <taxon>Basidiomycota</taxon>
        <taxon>Agaricomycotina</taxon>
        <taxon>Agaricomycetes</taxon>
        <taxon>Polyporales</taxon>
        <taxon>Fomitopsis</taxon>
    </lineage>
</organism>
<dbReference type="STRING" id="1314783.A0A165KLX6"/>
<protein>
    <recommendedName>
        <fullName evidence="3">F-box domain-containing protein</fullName>
    </recommendedName>
</protein>
<name>A0A165KLX6_9APHY</name>
<evidence type="ECO:0000313" key="2">
    <source>
        <dbReference type="Proteomes" id="UP000076727"/>
    </source>
</evidence>
<proteinExistence type="predicted"/>
<dbReference type="Proteomes" id="UP000076727">
    <property type="component" value="Unassembled WGS sequence"/>
</dbReference>
<accession>A0A165KLX6</accession>
<evidence type="ECO:0008006" key="3">
    <source>
        <dbReference type="Google" id="ProtNLM"/>
    </source>
</evidence>
<sequence>MATTLQSLYVDVLHLILAQLSQPDAARLALASRYMSTVALPRVLSSLKVNAPVQVANFCRFMLQDDGYRLQFLQKLTILYSEFPKQEIIVEYSLLTEVLGRARSLRNLVVCSLERHLENGPGFGSAIASLRDLRELELRGVGEKGTELYVKLLCKPNIVRLEAQPPTHWFYDRAVFSVLRSATVVALRGFTIKQQQPVTLQVTNGNLSAVRILRIGNMDPLAMMFLCPNLVCLHVAFISQGYDTDFFHFLRENLAITALTDELNAKLRVLSILIDPDSAEFDGIITATVRAAHPVVLSIQFHFGDAELWAKLADSLKQPGARLRYLDVLIHDDAGYAELAQKWLDECLPLLANCGILCMRLQFVDELDNVISPREWEEMGTGSDGELEGGKWEELKKTAHMTLANAISSLQYVAVASGYMVEDPISPSGSVFAGRTRWWCVPSEKAGEANEGCAIALTELGLDEGEDIDMRLRSEDFAETLQL</sequence>
<gene>
    <name evidence="1" type="ORF">DAEQUDRAFT_150323</name>
</gene>
<dbReference type="AlphaFoldDB" id="A0A165KLX6"/>
<dbReference type="EMBL" id="KV429199">
    <property type="protein sequence ID" value="KZT63306.1"/>
    <property type="molecule type" value="Genomic_DNA"/>
</dbReference>